<feature type="transmembrane region" description="Helical" evidence="1">
    <location>
        <begin position="92"/>
        <end position="109"/>
    </location>
</feature>
<gene>
    <name evidence="2" type="ORF">SYK_20240</name>
</gene>
<evidence type="ECO:0000256" key="1">
    <source>
        <dbReference type="SAM" id="Phobius"/>
    </source>
</evidence>
<name>A0ABM8B1G7_9BACT</name>
<evidence type="ECO:0000313" key="2">
    <source>
        <dbReference type="EMBL" id="BDQ37664.1"/>
    </source>
</evidence>
<reference evidence="2 3" key="1">
    <citation type="submission" date="2022-08" db="EMBL/GenBank/DDBJ databases">
        <title>Genome Sequence of the sulphate-reducing bacterium, Pseudodesulfovibrio sp. SYK.</title>
        <authorList>
            <person name="Kondo R."/>
            <person name="Kataoka T."/>
        </authorList>
    </citation>
    <scope>NUCLEOTIDE SEQUENCE [LARGE SCALE GENOMIC DNA]</scope>
    <source>
        <strain evidence="2 3">SYK</strain>
    </source>
</reference>
<organism evidence="2 3">
    <name type="scientific">Pseudodesulfovibrio nedwellii</name>
    <dbReference type="NCBI Taxonomy" id="2973072"/>
    <lineage>
        <taxon>Bacteria</taxon>
        <taxon>Pseudomonadati</taxon>
        <taxon>Thermodesulfobacteriota</taxon>
        <taxon>Desulfovibrionia</taxon>
        <taxon>Desulfovibrionales</taxon>
        <taxon>Desulfovibrionaceae</taxon>
    </lineage>
</organism>
<dbReference type="RefSeq" id="WP_281760182.1">
    <property type="nucleotide sequence ID" value="NZ_AP026709.1"/>
</dbReference>
<sequence length="140" mass="16319">MTVTPSDLAKLALERHRLPWNWSLQFAALVLFCLMLLFHSPLFLTATIILCATGFLRLNMDEPPDNLWFRFVMAGIEWEKDWIAAPWNWVKWTKFIFIFIITIVFLWALWVREAATLGLILGFAVLIRVVIENIDNGIEP</sequence>
<keyword evidence="1" id="KW-1133">Transmembrane helix</keyword>
<protein>
    <submittedName>
        <fullName evidence="2">Uncharacterized protein</fullName>
    </submittedName>
</protein>
<evidence type="ECO:0000313" key="3">
    <source>
        <dbReference type="Proteomes" id="UP001317742"/>
    </source>
</evidence>
<proteinExistence type="predicted"/>
<feature type="transmembrane region" description="Helical" evidence="1">
    <location>
        <begin position="114"/>
        <end position="131"/>
    </location>
</feature>
<accession>A0ABM8B1G7</accession>
<dbReference type="EMBL" id="AP026709">
    <property type="protein sequence ID" value="BDQ37664.1"/>
    <property type="molecule type" value="Genomic_DNA"/>
</dbReference>
<keyword evidence="1" id="KW-0812">Transmembrane</keyword>
<keyword evidence="1" id="KW-0472">Membrane</keyword>
<keyword evidence="3" id="KW-1185">Reference proteome</keyword>
<dbReference type="Proteomes" id="UP001317742">
    <property type="component" value="Chromosome"/>
</dbReference>